<comment type="caution">
    <text evidence="3">The sequence shown here is derived from an EMBL/GenBank/DDBJ whole genome shotgun (WGS) entry which is preliminary data.</text>
</comment>
<keyword evidence="2" id="KW-0732">Signal</keyword>
<feature type="chain" id="PRO_5019177156" evidence="2">
    <location>
        <begin position="20"/>
        <end position="163"/>
    </location>
</feature>
<reference evidence="4" key="1">
    <citation type="journal article" date="2018" name="Front. Microbiol.">
        <title>Genome-Based Analysis Reveals the Taxonomy and Diversity of the Family Idiomarinaceae.</title>
        <authorList>
            <person name="Liu Y."/>
            <person name="Lai Q."/>
            <person name="Shao Z."/>
        </authorList>
    </citation>
    <scope>NUCLEOTIDE SEQUENCE [LARGE SCALE GENOMIC DNA]</scope>
    <source>
        <strain evidence="4">R22</strain>
    </source>
</reference>
<evidence type="ECO:0000313" key="4">
    <source>
        <dbReference type="Proteomes" id="UP000288058"/>
    </source>
</evidence>
<dbReference type="AlphaFoldDB" id="A0A432Z1H8"/>
<gene>
    <name evidence="3" type="ORF">CWI78_04315</name>
</gene>
<feature type="compositionally biased region" description="Polar residues" evidence="1">
    <location>
        <begin position="50"/>
        <end position="61"/>
    </location>
</feature>
<accession>A0A432Z1H8</accession>
<keyword evidence="4" id="KW-1185">Reference proteome</keyword>
<sequence length="163" mass="17671">MKFAMNLAAFSVVFVAALAYFSLQSDGSSSQEIASTGGSDSKSVARKITNEGTQLTSQTVESEPKREQPVTQLQDNEDVEKTAGSKVKRHLGERLNPETHVPGGAPELRVVGEPMDPEKVYPNSGAKEFKLVGKRITDIENYLGEGAETPQYIGERIASKDIQ</sequence>
<feature type="compositionally biased region" description="Polar residues" evidence="1">
    <location>
        <begin position="28"/>
        <end position="42"/>
    </location>
</feature>
<feature type="region of interest" description="Disordered" evidence="1">
    <location>
        <begin position="28"/>
        <end position="110"/>
    </location>
</feature>
<protein>
    <submittedName>
        <fullName evidence="3">Uncharacterized protein</fullName>
    </submittedName>
</protein>
<evidence type="ECO:0000313" key="3">
    <source>
        <dbReference type="EMBL" id="RUO71746.1"/>
    </source>
</evidence>
<dbReference type="EMBL" id="PIQC01000003">
    <property type="protein sequence ID" value="RUO71746.1"/>
    <property type="molecule type" value="Genomic_DNA"/>
</dbReference>
<evidence type="ECO:0000256" key="1">
    <source>
        <dbReference type="SAM" id="MobiDB-lite"/>
    </source>
</evidence>
<name>A0A432Z1H8_9GAMM</name>
<dbReference type="Proteomes" id="UP000288058">
    <property type="component" value="Unassembled WGS sequence"/>
</dbReference>
<feature type="signal peptide" evidence="2">
    <location>
        <begin position="1"/>
        <end position="19"/>
    </location>
</feature>
<dbReference type="RefSeq" id="WP_126780612.1">
    <property type="nucleotide sequence ID" value="NZ_PIQC01000003.1"/>
</dbReference>
<organism evidence="3 4">
    <name type="scientific">Idiomarina ramblicola</name>
    <dbReference type="NCBI Taxonomy" id="263724"/>
    <lineage>
        <taxon>Bacteria</taxon>
        <taxon>Pseudomonadati</taxon>
        <taxon>Pseudomonadota</taxon>
        <taxon>Gammaproteobacteria</taxon>
        <taxon>Alteromonadales</taxon>
        <taxon>Idiomarinaceae</taxon>
        <taxon>Idiomarina</taxon>
    </lineage>
</organism>
<evidence type="ECO:0000256" key="2">
    <source>
        <dbReference type="SAM" id="SignalP"/>
    </source>
</evidence>
<proteinExistence type="predicted"/>